<comment type="pathway">
    <text evidence="13">Steroid metabolism; cholesterol degradation.</text>
</comment>
<dbReference type="InterPro" id="IPR017972">
    <property type="entry name" value="Cyt_P450_CS"/>
</dbReference>
<dbReference type="PANTHER" id="PTHR46696:SF4">
    <property type="entry name" value="BIOTIN BIOSYNTHESIS CYTOCHROME P450"/>
    <property type="match status" value="1"/>
</dbReference>
<evidence type="ECO:0000256" key="3">
    <source>
        <dbReference type="ARBA" id="ARBA00022548"/>
    </source>
</evidence>
<dbReference type="SUPFAM" id="SSF48264">
    <property type="entry name" value="Cytochrome P450"/>
    <property type="match status" value="1"/>
</dbReference>
<dbReference type="GO" id="GO:0006707">
    <property type="term" value="P:cholesterol catabolic process"/>
    <property type="evidence" value="ECO:0007669"/>
    <property type="project" value="TreeGrafter"/>
</dbReference>
<evidence type="ECO:0000256" key="15">
    <source>
        <dbReference type="ARBA" id="ARBA00079588"/>
    </source>
</evidence>
<keyword evidence="5 18" id="KW-0479">Metal-binding</keyword>
<dbReference type="Pfam" id="PF00067">
    <property type="entry name" value="p450"/>
    <property type="match status" value="1"/>
</dbReference>
<keyword evidence="12" id="KW-0753">Steroid metabolism</keyword>
<dbReference type="PROSITE" id="PS00086">
    <property type="entry name" value="CYTOCHROME_P450"/>
    <property type="match status" value="1"/>
</dbReference>
<gene>
    <name evidence="19" type="ORF">MPUL_18650</name>
</gene>
<dbReference type="GO" id="GO:0008395">
    <property type="term" value="F:steroid hydroxylase activity"/>
    <property type="evidence" value="ECO:0007669"/>
    <property type="project" value="TreeGrafter"/>
</dbReference>
<evidence type="ECO:0000256" key="17">
    <source>
        <dbReference type="ARBA" id="ARBA00083909"/>
    </source>
</evidence>
<evidence type="ECO:0000256" key="6">
    <source>
        <dbReference type="ARBA" id="ARBA00022963"/>
    </source>
</evidence>
<dbReference type="Proteomes" id="UP000467252">
    <property type="component" value="Chromosome"/>
</dbReference>
<dbReference type="GO" id="GO:0036199">
    <property type="term" value="F:cholest-4-en-3-one 26-monooxygenase activity"/>
    <property type="evidence" value="ECO:0007669"/>
    <property type="project" value="TreeGrafter"/>
</dbReference>
<keyword evidence="4 18" id="KW-0349">Heme</keyword>
<name>A0A7I7UHF1_MYCPV</name>
<accession>A0A7I7UHF1</accession>
<organism evidence="19 20">
    <name type="scientific">Mycolicibacterium pulveris</name>
    <name type="common">Mycobacterium pulveris</name>
    <dbReference type="NCBI Taxonomy" id="36813"/>
    <lineage>
        <taxon>Bacteria</taxon>
        <taxon>Bacillati</taxon>
        <taxon>Actinomycetota</taxon>
        <taxon>Actinomycetes</taxon>
        <taxon>Mycobacteriales</taxon>
        <taxon>Mycobacteriaceae</taxon>
        <taxon>Mycolicibacterium</taxon>
    </lineage>
</organism>
<protein>
    <recommendedName>
        <fullName evidence="14">Steroid C26-monooxygenase</fullName>
    </recommendedName>
    <alternativeName>
        <fullName evidence="15">Cholest-4-en-3-one C26-monooxygenase</fullName>
    </alternativeName>
    <alternativeName>
        <fullName evidence="17">Cholesterol C26-monooxygenase</fullName>
    </alternativeName>
    <alternativeName>
        <fullName evidence="16">Steroid C27-monooxygenase</fullName>
    </alternativeName>
</protein>
<keyword evidence="7 18" id="KW-0560">Oxidoreductase</keyword>
<dbReference type="InterPro" id="IPR002397">
    <property type="entry name" value="Cyt_P450_B"/>
</dbReference>
<dbReference type="GO" id="GO:0020037">
    <property type="term" value="F:heme binding"/>
    <property type="evidence" value="ECO:0007669"/>
    <property type="project" value="InterPro"/>
</dbReference>
<evidence type="ECO:0000256" key="4">
    <source>
        <dbReference type="ARBA" id="ARBA00022617"/>
    </source>
</evidence>
<keyword evidence="20" id="KW-1185">Reference proteome</keyword>
<keyword evidence="9 18" id="KW-0503">Monooxygenase</keyword>
<dbReference type="PRINTS" id="PR00359">
    <property type="entry name" value="BP450"/>
</dbReference>
<dbReference type="CDD" id="cd20625">
    <property type="entry name" value="CYP164-like"/>
    <property type="match status" value="1"/>
</dbReference>
<evidence type="ECO:0000256" key="13">
    <source>
        <dbReference type="ARBA" id="ARBA00049645"/>
    </source>
</evidence>
<dbReference type="EMBL" id="AP022599">
    <property type="protein sequence ID" value="BBY80707.1"/>
    <property type="molecule type" value="Genomic_DNA"/>
</dbReference>
<comment type="similarity">
    <text evidence="2 18">Belongs to the cytochrome P450 family.</text>
</comment>
<keyword evidence="6" id="KW-0442">Lipid degradation</keyword>
<keyword evidence="11" id="KW-1207">Sterol metabolism</keyword>
<evidence type="ECO:0000256" key="5">
    <source>
        <dbReference type="ARBA" id="ARBA00022723"/>
    </source>
</evidence>
<reference evidence="19 20" key="1">
    <citation type="journal article" date="2019" name="Emerg. Microbes Infect.">
        <title>Comprehensive subspecies identification of 175 nontuberculous mycobacteria species based on 7547 genomic profiles.</title>
        <authorList>
            <person name="Matsumoto Y."/>
            <person name="Kinjo T."/>
            <person name="Motooka D."/>
            <person name="Nabeya D."/>
            <person name="Jung N."/>
            <person name="Uechi K."/>
            <person name="Horii T."/>
            <person name="Iida T."/>
            <person name="Fujita J."/>
            <person name="Nakamura S."/>
        </authorList>
    </citation>
    <scope>NUCLEOTIDE SEQUENCE [LARGE SCALE GENOMIC DNA]</scope>
    <source>
        <strain evidence="19 20">JCM 6370</strain>
    </source>
</reference>
<keyword evidence="10" id="KW-0443">Lipid metabolism</keyword>
<evidence type="ECO:0000256" key="9">
    <source>
        <dbReference type="ARBA" id="ARBA00023033"/>
    </source>
</evidence>
<evidence type="ECO:0000313" key="20">
    <source>
        <dbReference type="Proteomes" id="UP000467252"/>
    </source>
</evidence>
<dbReference type="GO" id="GO:0005506">
    <property type="term" value="F:iron ion binding"/>
    <property type="evidence" value="ECO:0007669"/>
    <property type="project" value="InterPro"/>
</dbReference>
<comment type="cofactor">
    <cofactor evidence="1">
        <name>heme</name>
        <dbReference type="ChEBI" id="CHEBI:30413"/>
    </cofactor>
</comment>
<dbReference type="Gene3D" id="1.10.630.10">
    <property type="entry name" value="Cytochrome P450"/>
    <property type="match status" value="1"/>
</dbReference>
<keyword evidence="8 18" id="KW-0408">Iron</keyword>
<evidence type="ECO:0000256" key="2">
    <source>
        <dbReference type="ARBA" id="ARBA00010617"/>
    </source>
</evidence>
<keyword evidence="3" id="KW-0153">Cholesterol metabolism</keyword>
<dbReference type="PANTHER" id="PTHR46696">
    <property type="entry name" value="P450, PUTATIVE (EUROFUNG)-RELATED"/>
    <property type="match status" value="1"/>
</dbReference>
<sequence length="458" mass="50454">MAIVQNSHSPRRNGPIKQRVRWAAMHGVVRLFSWLGVRRGDPQARLIADPVVRTDPVAFTEELRALGPIVRCRAAYLTVDHTIVNDLLRSEDFRVFAMGSTLPKPLRWVADRTKTDMLHPLEPPSMLSVEPPDHTRYRKLVSSVFTTRAVAALKDRVQESADALLDEIADASGTVDIVERYCSRLPVTVIGDILGVPDEARPRILEFGELGAPSLDIGVPWKVYRQVNRGVEGFNDWLVDHLAELRRNPGEDLMSQIIQASDEGARLNEQELMATAGLVLAAGFETTVNLLGNGIRMLLDSPQHLETLADRPELWPNAVEEILRLDSPVQLSARMAGKDTDIAGTGVRRGDVVILYLAGANRDPNVFEDPHRFDIERENAGKHLSFSGGRHYCLGAALARAEGEVGLRTFFERFPDARLAGGGSRRETRVLRGWSSLPVTLGKAPASIGSAVKSDQLG</sequence>
<dbReference type="InterPro" id="IPR036396">
    <property type="entry name" value="Cyt_P450_sf"/>
</dbReference>
<evidence type="ECO:0000256" key="16">
    <source>
        <dbReference type="ARBA" id="ARBA00082981"/>
    </source>
</evidence>
<evidence type="ECO:0000256" key="10">
    <source>
        <dbReference type="ARBA" id="ARBA00023098"/>
    </source>
</evidence>
<evidence type="ECO:0000256" key="12">
    <source>
        <dbReference type="ARBA" id="ARBA00023221"/>
    </source>
</evidence>
<evidence type="ECO:0000256" key="18">
    <source>
        <dbReference type="RuleBase" id="RU000461"/>
    </source>
</evidence>
<evidence type="ECO:0000256" key="7">
    <source>
        <dbReference type="ARBA" id="ARBA00023002"/>
    </source>
</evidence>
<evidence type="ECO:0000256" key="11">
    <source>
        <dbReference type="ARBA" id="ARBA00023166"/>
    </source>
</evidence>
<dbReference type="InterPro" id="IPR001128">
    <property type="entry name" value="Cyt_P450"/>
</dbReference>
<evidence type="ECO:0000313" key="19">
    <source>
        <dbReference type="EMBL" id="BBY80707.1"/>
    </source>
</evidence>
<dbReference type="AlphaFoldDB" id="A0A7I7UHF1"/>
<evidence type="ECO:0000256" key="14">
    <source>
        <dbReference type="ARBA" id="ARBA00070775"/>
    </source>
</evidence>
<evidence type="ECO:0000256" key="1">
    <source>
        <dbReference type="ARBA" id="ARBA00001971"/>
    </source>
</evidence>
<dbReference type="FunFam" id="1.10.630.10:FF:000018">
    <property type="entry name" value="Cytochrome P450 monooxygenase"/>
    <property type="match status" value="1"/>
</dbReference>
<proteinExistence type="inferred from homology"/>
<evidence type="ECO:0000256" key="8">
    <source>
        <dbReference type="ARBA" id="ARBA00023004"/>
    </source>
</evidence>